<organism evidence="8 9">
    <name type="scientific">Aphanomyces euteiches</name>
    <dbReference type="NCBI Taxonomy" id="100861"/>
    <lineage>
        <taxon>Eukaryota</taxon>
        <taxon>Sar</taxon>
        <taxon>Stramenopiles</taxon>
        <taxon>Oomycota</taxon>
        <taxon>Saprolegniomycetes</taxon>
        <taxon>Saprolegniales</taxon>
        <taxon>Verrucalvaceae</taxon>
        <taxon>Aphanomyces</taxon>
    </lineage>
</organism>
<dbReference type="InterPro" id="IPR002200">
    <property type="entry name" value="Elicitin"/>
</dbReference>
<feature type="chain" id="PRO_5026162676" description="Elicitin" evidence="7">
    <location>
        <begin position="20"/>
        <end position="164"/>
    </location>
</feature>
<accession>A0A6G0WC82</accession>
<dbReference type="EMBL" id="VJMJ01000292">
    <property type="protein sequence ID" value="KAF0723931.1"/>
    <property type="molecule type" value="Genomic_DNA"/>
</dbReference>
<evidence type="ECO:0000256" key="7">
    <source>
        <dbReference type="SAM" id="SignalP"/>
    </source>
</evidence>
<dbReference type="AlphaFoldDB" id="A0A6G0WC82"/>
<gene>
    <name evidence="8" type="ORF">Ae201684_017311</name>
</gene>
<dbReference type="VEuPathDB" id="FungiDB:AeMF1_016091"/>
<evidence type="ECO:0000256" key="5">
    <source>
        <dbReference type="ARBA" id="ARBA00023157"/>
    </source>
</evidence>
<sequence>MKSPLPLVLLSSALSSVSAVECTSSDLVPVLAPVLLNTNLALCQTDAGITISLDQTTKPSPDALAKIAASPSCEALYKAIKAALTSSSAPSCTLGGLSLTTFAGSSLGDFIVNLNAYKTGSTNATTNVTTTTAPSSAQAPSSAPVPAATWTTLVMAMAAWCFWL</sequence>
<dbReference type="GO" id="GO:0005576">
    <property type="term" value="C:extracellular region"/>
    <property type="evidence" value="ECO:0007669"/>
    <property type="project" value="UniProtKB-SubCell"/>
</dbReference>
<evidence type="ECO:0000256" key="6">
    <source>
        <dbReference type="RuleBase" id="RU368111"/>
    </source>
</evidence>
<dbReference type="Pfam" id="PF00964">
    <property type="entry name" value="Elicitin"/>
    <property type="match status" value="1"/>
</dbReference>
<evidence type="ECO:0000256" key="2">
    <source>
        <dbReference type="ARBA" id="ARBA00009544"/>
    </source>
</evidence>
<keyword evidence="3 6" id="KW-0964">Secreted</keyword>
<reference evidence="8 9" key="1">
    <citation type="submission" date="2019-07" db="EMBL/GenBank/DDBJ databases">
        <title>Genomics analysis of Aphanomyces spp. identifies a new class of oomycete effector associated with host adaptation.</title>
        <authorList>
            <person name="Gaulin E."/>
        </authorList>
    </citation>
    <scope>NUCLEOTIDE SEQUENCE [LARGE SCALE GENOMIC DNA]</scope>
    <source>
        <strain evidence="8 9">ATCC 201684</strain>
    </source>
</reference>
<dbReference type="GO" id="GO:0052040">
    <property type="term" value="P:symbiont-mediated perturbation of host programmed cell death"/>
    <property type="evidence" value="ECO:0007669"/>
    <property type="project" value="UniProtKB-UniRule"/>
</dbReference>
<comment type="function">
    <text evidence="6">Induces local and distal defense responses (incompatible hypersensitive reaction) in plants from the solanaceae and cruciferae families. Elicits leaf necrosis and causes the accumulation of pathogenesis-related proteins. Might interact with the lipidic molecules of the plasma membrane.</text>
</comment>
<dbReference type="InterPro" id="IPR036470">
    <property type="entry name" value="Elicitin_sf"/>
</dbReference>
<comment type="similarity">
    <text evidence="2 6">Belongs to the elicitin family.</text>
</comment>
<keyword evidence="4 6" id="KW-0928">Hypersensitive response elicitation</keyword>
<evidence type="ECO:0000313" key="8">
    <source>
        <dbReference type="EMBL" id="KAF0723931.1"/>
    </source>
</evidence>
<keyword evidence="5 6" id="KW-1015">Disulfide bond</keyword>
<feature type="signal peptide" evidence="7">
    <location>
        <begin position="1"/>
        <end position="19"/>
    </location>
</feature>
<evidence type="ECO:0000256" key="3">
    <source>
        <dbReference type="ARBA" id="ARBA00022525"/>
    </source>
</evidence>
<proteinExistence type="inferred from homology"/>
<comment type="subcellular location">
    <subcellularLocation>
        <location evidence="1 6">Secreted</location>
    </subcellularLocation>
</comment>
<comment type="caution">
    <text evidence="8">The sequence shown here is derived from an EMBL/GenBank/DDBJ whole genome shotgun (WGS) entry which is preliminary data.</text>
</comment>
<dbReference type="Gene3D" id="1.10.239.10">
    <property type="entry name" value="Elicitin domain"/>
    <property type="match status" value="1"/>
</dbReference>
<evidence type="ECO:0000256" key="4">
    <source>
        <dbReference type="ARBA" id="ARBA00022978"/>
    </source>
</evidence>
<evidence type="ECO:0000256" key="1">
    <source>
        <dbReference type="ARBA" id="ARBA00004613"/>
    </source>
</evidence>
<protein>
    <recommendedName>
        <fullName evidence="6">Elicitin</fullName>
    </recommendedName>
</protein>
<evidence type="ECO:0000313" key="9">
    <source>
        <dbReference type="Proteomes" id="UP000481153"/>
    </source>
</evidence>
<dbReference type="Proteomes" id="UP000481153">
    <property type="component" value="Unassembled WGS sequence"/>
</dbReference>
<dbReference type="SUPFAM" id="SSF48647">
    <property type="entry name" value="Fungal elicitin"/>
    <property type="match status" value="1"/>
</dbReference>
<name>A0A6G0WC82_9STRA</name>
<dbReference type="OrthoDB" id="10346711at2759"/>
<keyword evidence="7" id="KW-0732">Signal</keyword>
<keyword evidence="9" id="KW-1185">Reference proteome</keyword>